<accession>A0A182XCP0</accession>
<protein>
    <recommendedName>
        <fullName evidence="3">C2H2-type domain-containing protein</fullName>
    </recommendedName>
</protein>
<proteinExistence type="predicted"/>
<feature type="region of interest" description="Disordered" evidence="2">
    <location>
        <begin position="128"/>
        <end position="164"/>
    </location>
</feature>
<dbReference type="STRING" id="34691.A0A182XCP0"/>
<evidence type="ECO:0000256" key="1">
    <source>
        <dbReference type="PROSITE-ProRule" id="PRU00042"/>
    </source>
</evidence>
<keyword evidence="1" id="KW-0862">Zinc</keyword>
<feature type="compositionally biased region" description="Low complexity" evidence="2">
    <location>
        <begin position="128"/>
        <end position="150"/>
    </location>
</feature>
<dbReference type="InterPro" id="IPR013087">
    <property type="entry name" value="Znf_C2H2_type"/>
</dbReference>
<sequence>MTPAQKNAYLEAHMAVQQQMAQAALQLQHQHHQQQLQQQHLQQQHSLSYNRAAKKTKISHDPHQLLQQGSHQSQQHQHQPGSSPSAHPNPTVSHYINTIKVPQINAGTHASASNAVINTAAPAGTVTSTTTATSSARITSTGSTSGNSVGRDGGGCSSGSSGSSTFTVPDDVGMGFEGGVRVLQSLGNWYIVLSDTARLHLTSSSLSFSFTTTCNLLVTLSPEIPPNIPRPNLIPFTEPYAEGGSMHPATRLKALQQVHQSSAAAVAAAAVATSSALLEKDEFKGEDNTSPMQTNHQTLVTTVVNNIAIQNQHQQQNQSNNQLSQQQQQQLVPSSLHVQPAASDESQLGSIGFDQSHHSLSWPCELCGRMFGSREEWTVHAKSHLEVTV</sequence>
<feature type="compositionally biased region" description="Low complexity" evidence="2">
    <location>
        <begin position="64"/>
        <end position="88"/>
    </location>
</feature>
<feature type="domain" description="C2H2-type" evidence="3">
    <location>
        <begin position="362"/>
        <end position="384"/>
    </location>
</feature>
<dbReference type="PROSITE" id="PS00028">
    <property type="entry name" value="ZINC_FINGER_C2H2_1"/>
    <property type="match status" value="1"/>
</dbReference>
<feature type="region of interest" description="Disordered" evidence="2">
    <location>
        <begin position="313"/>
        <end position="350"/>
    </location>
</feature>
<dbReference type="GO" id="GO:0008270">
    <property type="term" value="F:zinc ion binding"/>
    <property type="evidence" value="ECO:0007669"/>
    <property type="project" value="UniProtKB-KW"/>
</dbReference>
<name>A0A182XCP0_ANOQN</name>
<evidence type="ECO:0000313" key="4">
    <source>
        <dbReference type="EnsemblMetazoa" id="AQUA007590-PA"/>
    </source>
</evidence>
<keyword evidence="5" id="KW-1185">Reference proteome</keyword>
<keyword evidence="1" id="KW-0479">Metal-binding</keyword>
<evidence type="ECO:0000259" key="3">
    <source>
        <dbReference type="PROSITE" id="PS50157"/>
    </source>
</evidence>
<dbReference type="VEuPathDB" id="VectorBase:AQUA007590"/>
<evidence type="ECO:0000313" key="5">
    <source>
        <dbReference type="Proteomes" id="UP000076407"/>
    </source>
</evidence>
<dbReference type="PROSITE" id="PS50157">
    <property type="entry name" value="ZINC_FINGER_C2H2_2"/>
    <property type="match status" value="1"/>
</dbReference>
<dbReference type="AlphaFoldDB" id="A0A182XCP0"/>
<organism evidence="4 5">
    <name type="scientific">Anopheles quadriannulatus</name>
    <name type="common">Mosquito</name>
    <dbReference type="NCBI Taxonomy" id="34691"/>
    <lineage>
        <taxon>Eukaryota</taxon>
        <taxon>Metazoa</taxon>
        <taxon>Ecdysozoa</taxon>
        <taxon>Arthropoda</taxon>
        <taxon>Hexapoda</taxon>
        <taxon>Insecta</taxon>
        <taxon>Pterygota</taxon>
        <taxon>Neoptera</taxon>
        <taxon>Endopterygota</taxon>
        <taxon>Diptera</taxon>
        <taxon>Nematocera</taxon>
        <taxon>Culicoidea</taxon>
        <taxon>Culicidae</taxon>
        <taxon>Anophelinae</taxon>
        <taxon>Anopheles</taxon>
    </lineage>
</organism>
<feature type="compositionally biased region" description="Low complexity" evidence="2">
    <location>
        <begin position="31"/>
        <end position="45"/>
    </location>
</feature>
<feature type="region of interest" description="Disordered" evidence="2">
    <location>
        <begin position="31"/>
        <end position="93"/>
    </location>
</feature>
<dbReference type="EnsemblMetazoa" id="AQUA007590-RA">
    <property type="protein sequence ID" value="AQUA007590-PA"/>
    <property type="gene ID" value="AQUA007590"/>
</dbReference>
<dbReference type="Proteomes" id="UP000076407">
    <property type="component" value="Unassembled WGS sequence"/>
</dbReference>
<feature type="compositionally biased region" description="Low complexity" evidence="2">
    <location>
        <begin position="313"/>
        <end position="339"/>
    </location>
</feature>
<reference evidence="4" key="1">
    <citation type="submission" date="2020-05" db="UniProtKB">
        <authorList>
            <consortium name="EnsemblMetazoa"/>
        </authorList>
    </citation>
    <scope>IDENTIFICATION</scope>
    <source>
        <strain evidence="4">SANGQUA</strain>
    </source>
</reference>
<keyword evidence="1" id="KW-0863">Zinc-finger</keyword>
<evidence type="ECO:0000256" key="2">
    <source>
        <dbReference type="SAM" id="MobiDB-lite"/>
    </source>
</evidence>